<evidence type="ECO:0000256" key="2">
    <source>
        <dbReference type="ARBA" id="ARBA00023315"/>
    </source>
</evidence>
<protein>
    <recommendedName>
        <fullName evidence="4">N-acetyltransferase domain-containing protein</fullName>
    </recommendedName>
</protein>
<feature type="compositionally biased region" description="Basic and acidic residues" evidence="3">
    <location>
        <begin position="75"/>
        <end position="91"/>
    </location>
</feature>
<dbReference type="GO" id="GO:0006325">
    <property type="term" value="P:chromatin organization"/>
    <property type="evidence" value="ECO:0007669"/>
    <property type="project" value="EnsemblFungi"/>
</dbReference>
<evidence type="ECO:0000313" key="6">
    <source>
        <dbReference type="Proteomes" id="UP000000709"/>
    </source>
</evidence>
<dbReference type="FunCoup" id="G3APA0">
    <property type="interactions" value="267"/>
</dbReference>
<dbReference type="eggNOG" id="KOG4144">
    <property type="taxonomic scope" value="Eukaryota"/>
</dbReference>
<organism evidence="6">
    <name type="scientific">Spathaspora passalidarum (strain NRRL Y-27907 / 11-Y1)</name>
    <dbReference type="NCBI Taxonomy" id="619300"/>
    <lineage>
        <taxon>Eukaryota</taxon>
        <taxon>Fungi</taxon>
        <taxon>Dikarya</taxon>
        <taxon>Ascomycota</taxon>
        <taxon>Saccharomycotina</taxon>
        <taxon>Pichiomycetes</taxon>
        <taxon>Debaryomycetaceae</taxon>
        <taxon>Spathaspora</taxon>
    </lineage>
</organism>
<dbReference type="Gene3D" id="3.40.630.30">
    <property type="match status" value="1"/>
</dbReference>
<dbReference type="InParanoid" id="G3APA0"/>
<dbReference type="GeneID" id="18874030"/>
<proteinExistence type="predicted"/>
<feature type="domain" description="N-acetyltransferase" evidence="4">
    <location>
        <begin position="58"/>
        <end position="226"/>
    </location>
</feature>
<dbReference type="InterPro" id="IPR000182">
    <property type="entry name" value="GNAT_dom"/>
</dbReference>
<keyword evidence="6" id="KW-1185">Reference proteome</keyword>
<evidence type="ECO:0000256" key="3">
    <source>
        <dbReference type="SAM" id="MobiDB-lite"/>
    </source>
</evidence>
<dbReference type="InterPro" id="IPR051635">
    <property type="entry name" value="SNAT-like"/>
</dbReference>
<evidence type="ECO:0000259" key="4">
    <source>
        <dbReference type="PROSITE" id="PS51186"/>
    </source>
</evidence>
<keyword evidence="1" id="KW-0808">Transferase</keyword>
<dbReference type="AlphaFoldDB" id="G3APA0"/>
<dbReference type="OrthoDB" id="30840at2759"/>
<dbReference type="Proteomes" id="UP000000709">
    <property type="component" value="Unassembled WGS sequence"/>
</dbReference>
<dbReference type="RefSeq" id="XP_007375947.1">
    <property type="nucleotide sequence ID" value="XM_007375885.1"/>
</dbReference>
<reference evidence="5 6" key="1">
    <citation type="journal article" date="2011" name="Proc. Natl. Acad. Sci. U.S.A.">
        <title>Comparative genomics of xylose-fermenting fungi for enhanced biofuel production.</title>
        <authorList>
            <person name="Wohlbach D.J."/>
            <person name="Kuo A."/>
            <person name="Sato T.K."/>
            <person name="Potts K.M."/>
            <person name="Salamov A.A."/>
            <person name="LaButti K.M."/>
            <person name="Sun H."/>
            <person name="Clum A."/>
            <person name="Pangilinan J.L."/>
            <person name="Lindquist E.A."/>
            <person name="Lucas S."/>
            <person name="Lapidus A."/>
            <person name="Jin M."/>
            <person name="Gunawan C."/>
            <person name="Balan V."/>
            <person name="Dale B.E."/>
            <person name="Jeffries T.W."/>
            <person name="Zinkel R."/>
            <person name="Barry K.W."/>
            <person name="Grigoriev I.V."/>
            <person name="Gasch A.P."/>
        </authorList>
    </citation>
    <scope>NUCLEOTIDE SEQUENCE [LARGE SCALE GENOMIC DNA]</scope>
    <source>
        <strain evidence="6">NRRL Y-27907 / 11-Y1</strain>
    </source>
</reference>
<name>G3APA0_SPAPN</name>
<dbReference type="STRING" id="619300.G3APA0"/>
<dbReference type="HOGENOM" id="CLU_061829_0_2_1"/>
<sequence>MSDFPPNLSIRPLTIEDLDQCIELEKKGFPEDERASPEKLKYRLTVCPELCSGLFIREYIYKYNAINLPDVAESLEKEHEHADGKEDKSEHEEDSDDEDYPSKSSVTKEILVGHIIGTKIAGERITNESMELPSSDIPGSGHIESSRHIGIHSVVVDPKWQGKNLGALLLHDYIQKLSNQDLGDQIFIIVHEDLIPFYEKIGFNNLGESKCKFAGVAWYDMSIDLVAVDDL</sequence>
<dbReference type="KEGG" id="spaa:SPAPADRAFT_61741"/>
<dbReference type="GO" id="GO:0004059">
    <property type="term" value="F:aralkylamine N-acetyltransferase activity"/>
    <property type="evidence" value="ECO:0007669"/>
    <property type="project" value="EnsemblFungi"/>
</dbReference>
<evidence type="ECO:0000313" key="5">
    <source>
        <dbReference type="EMBL" id="EGW32671.1"/>
    </source>
</evidence>
<dbReference type="Pfam" id="PF13673">
    <property type="entry name" value="Acetyltransf_10"/>
    <property type="match status" value="1"/>
</dbReference>
<feature type="region of interest" description="Disordered" evidence="3">
    <location>
        <begin position="75"/>
        <end position="103"/>
    </location>
</feature>
<dbReference type="InterPro" id="IPR016181">
    <property type="entry name" value="Acyl_CoA_acyltransferase"/>
</dbReference>
<dbReference type="GO" id="GO:0005737">
    <property type="term" value="C:cytoplasm"/>
    <property type="evidence" value="ECO:0007669"/>
    <property type="project" value="TreeGrafter"/>
</dbReference>
<gene>
    <name evidence="5" type="ORF">SPAPADRAFT_61741</name>
</gene>
<dbReference type="PANTHER" id="PTHR10908">
    <property type="entry name" value="SEROTONIN N-ACETYLTRANSFERASE"/>
    <property type="match status" value="1"/>
</dbReference>
<keyword evidence="2" id="KW-0012">Acyltransferase</keyword>
<dbReference type="SUPFAM" id="SSF55729">
    <property type="entry name" value="Acyl-CoA N-acyltransferases (Nat)"/>
    <property type="match status" value="1"/>
</dbReference>
<dbReference type="PANTHER" id="PTHR10908:SF0">
    <property type="entry name" value="SEROTONIN N-ACETYLTRANSFERASE"/>
    <property type="match status" value="1"/>
</dbReference>
<accession>G3APA0</accession>
<dbReference type="PROSITE" id="PS51186">
    <property type="entry name" value="GNAT"/>
    <property type="match status" value="1"/>
</dbReference>
<dbReference type="EMBL" id="GL996502">
    <property type="protein sequence ID" value="EGW32671.1"/>
    <property type="molecule type" value="Genomic_DNA"/>
</dbReference>
<dbReference type="OMA" id="WLEHAAF"/>
<evidence type="ECO:0000256" key="1">
    <source>
        <dbReference type="ARBA" id="ARBA00022679"/>
    </source>
</evidence>
<dbReference type="GO" id="GO:0004145">
    <property type="term" value="F:diamine N-acetyltransferase activity"/>
    <property type="evidence" value="ECO:0007669"/>
    <property type="project" value="EnsemblFungi"/>
</dbReference>